<dbReference type="SUPFAM" id="SSF52266">
    <property type="entry name" value="SGNH hydrolase"/>
    <property type="match status" value="1"/>
</dbReference>
<dbReference type="OrthoDB" id="10265800at2759"/>
<dbReference type="AlphaFoldDB" id="A0A8H7EV85"/>
<name>A0A8H7EV85_9FUNG</name>
<accession>A0A8H7EV85</accession>
<dbReference type="GO" id="GO:0004620">
    <property type="term" value="F:phospholipase activity"/>
    <property type="evidence" value="ECO:0007669"/>
    <property type="project" value="InterPro"/>
</dbReference>
<dbReference type="Proteomes" id="UP000605846">
    <property type="component" value="Unassembled WGS sequence"/>
</dbReference>
<dbReference type="EMBL" id="JABAYA010000011">
    <property type="protein sequence ID" value="KAF7731256.1"/>
    <property type="molecule type" value="Genomic_DNA"/>
</dbReference>
<dbReference type="GO" id="GO:0006644">
    <property type="term" value="P:phospholipid metabolic process"/>
    <property type="evidence" value="ECO:0007669"/>
    <property type="project" value="TreeGrafter"/>
</dbReference>
<organism evidence="1 2">
    <name type="scientific">Apophysomyces ossiformis</name>
    <dbReference type="NCBI Taxonomy" id="679940"/>
    <lineage>
        <taxon>Eukaryota</taxon>
        <taxon>Fungi</taxon>
        <taxon>Fungi incertae sedis</taxon>
        <taxon>Mucoromycota</taxon>
        <taxon>Mucoromycotina</taxon>
        <taxon>Mucoromycetes</taxon>
        <taxon>Mucorales</taxon>
        <taxon>Mucorineae</taxon>
        <taxon>Mucoraceae</taxon>
        <taxon>Apophysomyces</taxon>
    </lineage>
</organism>
<protein>
    <submittedName>
        <fullName evidence="1">Uncharacterized protein</fullName>
    </submittedName>
</protein>
<evidence type="ECO:0000313" key="1">
    <source>
        <dbReference type="EMBL" id="KAF7731256.1"/>
    </source>
</evidence>
<dbReference type="PANTHER" id="PTHR21325">
    <property type="entry name" value="PHOSPHOLIPASE B, PLB1"/>
    <property type="match status" value="1"/>
</dbReference>
<dbReference type="PANTHER" id="PTHR21325:SF31">
    <property type="entry name" value="GH22081P-RELATED"/>
    <property type="match status" value="1"/>
</dbReference>
<dbReference type="InterPro" id="IPR001087">
    <property type="entry name" value="GDSL"/>
</dbReference>
<evidence type="ECO:0000313" key="2">
    <source>
        <dbReference type="Proteomes" id="UP000605846"/>
    </source>
</evidence>
<comment type="caution">
    <text evidence="1">The sequence shown here is derived from an EMBL/GenBank/DDBJ whole genome shotgun (WGS) entry which is preliminary data.</text>
</comment>
<dbReference type="InterPro" id="IPR038885">
    <property type="entry name" value="PLB1"/>
</dbReference>
<reference evidence="1" key="1">
    <citation type="submission" date="2020-01" db="EMBL/GenBank/DDBJ databases">
        <title>Genome Sequencing of Three Apophysomyces-Like Fungal Strains Confirms a Novel Fungal Genus in the Mucoromycota with divergent Burkholderia-like Endosymbiotic Bacteria.</title>
        <authorList>
            <person name="Stajich J.E."/>
            <person name="Macias A.M."/>
            <person name="Carter-House D."/>
            <person name="Lovett B."/>
            <person name="Kasson L.R."/>
            <person name="Berry K."/>
            <person name="Grigoriev I."/>
            <person name="Chang Y."/>
            <person name="Spatafora J."/>
            <person name="Kasson M.T."/>
        </authorList>
    </citation>
    <scope>NUCLEOTIDE SEQUENCE</scope>
    <source>
        <strain evidence="1">NRRL A-21654</strain>
    </source>
</reference>
<gene>
    <name evidence="1" type="ORF">EC973_000672</name>
</gene>
<sequence length="186" mass="20666">MGDSVMAGLAMMGVDSDGTGIFNFSAITEYRGRSHTMGDDPGAVTVAQFIKHYNPDVKGGSLGHHIMEYCQDRLCFPFQYRSQQDLLNGAQSGAIAMNLDHELDYLIPRMKTIKGIDFNNDWKLFTINIGSNDQCKACGLDKDDVTVEKYGAYVEAAIERIQREIPRTLVNLRKLSLCSFILIDSG</sequence>
<dbReference type="Pfam" id="PF00657">
    <property type="entry name" value="Lipase_GDSL"/>
    <property type="match status" value="1"/>
</dbReference>
<keyword evidence="2" id="KW-1185">Reference proteome</keyword>
<proteinExistence type="predicted"/>